<reference evidence="3 4" key="1">
    <citation type="submission" date="2019-06" db="EMBL/GenBank/DDBJ databases">
        <title>Whole genome shotgun sequence of Glutamicibacter uratoxydans NBRC 15515.</title>
        <authorList>
            <person name="Hosoyama A."/>
            <person name="Uohara A."/>
            <person name="Ohji S."/>
            <person name="Ichikawa N."/>
        </authorList>
    </citation>
    <scope>NUCLEOTIDE SEQUENCE [LARGE SCALE GENOMIC DNA]</scope>
    <source>
        <strain evidence="3 4">NBRC 15515</strain>
    </source>
</reference>
<dbReference type="AlphaFoldDB" id="A0A4Y4DJQ5"/>
<dbReference type="OrthoDB" id="8450798at2"/>
<dbReference type="InterPro" id="IPR025736">
    <property type="entry name" value="PucR_C-HTH_dom"/>
</dbReference>
<dbReference type="RefSeq" id="WP_141362738.1">
    <property type="nucleotide sequence ID" value="NZ_BAAAJL010000008.1"/>
</dbReference>
<dbReference type="InterPro" id="IPR042070">
    <property type="entry name" value="PucR_C-HTH_sf"/>
</dbReference>
<evidence type="ECO:0000313" key="3">
    <source>
        <dbReference type="EMBL" id="GED05549.1"/>
    </source>
</evidence>
<evidence type="ECO:0000259" key="1">
    <source>
        <dbReference type="Pfam" id="PF07905"/>
    </source>
</evidence>
<dbReference type="Pfam" id="PF07905">
    <property type="entry name" value="PucR"/>
    <property type="match status" value="1"/>
</dbReference>
<evidence type="ECO:0000259" key="2">
    <source>
        <dbReference type="Pfam" id="PF13556"/>
    </source>
</evidence>
<feature type="domain" description="Purine catabolism PurC-like" evidence="1">
    <location>
        <begin position="27"/>
        <end position="121"/>
    </location>
</feature>
<organism evidence="3 4">
    <name type="scientific">Glutamicibacter uratoxydans</name>
    <name type="common">Arthrobacter uratoxydans</name>
    <dbReference type="NCBI Taxonomy" id="43667"/>
    <lineage>
        <taxon>Bacteria</taxon>
        <taxon>Bacillati</taxon>
        <taxon>Actinomycetota</taxon>
        <taxon>Actinomycetes</taxon>
        <taxon>Micrococcales</taxon>
        <taxon>Micrococcaceae</taxon>
        <taxon>Glutamicibacter</taxon>
    </lineage>
</organism>
<dbReference type="InterPro" id="IPR051448">
    <property type="entry name" value="CdaR-like_regulators"/>
</dbReference>
<dbReference type="Gene3D" id="1.10.10.2840">
    <property type="entry name" value="PucR C-terminal helix-turn-helix domain"/>
    <property type="match status" value="1"/>
</dbReference>
<feature type="domain" description="PucR C-terminal helix-turn-helix" evidence="2">
    <location>
        <begin position="450"/>
        <end position="507"/>
    </location>
</feature>
<protein>
    <submittedName>
        <fullName evidence="3">PucR family transcriptional regulator</fullName>
    </submittedName>
</protein>
<proteinExistence type="predicted"/>
<name>A0A4Y4DJQ5_GLUUR</name>
<dbReference type="InterPro" id="IPR012914">
    <property type="entry name" value="PucR_dom"/>
</dbReference>
<dbReference type="Pfam" id="PF13556">
    <property type="entry name" value="HTH_30"/>
    <property type="match status" value="1"/>
</dbReference>
<sequence>MITLLQLGTALSSDLEPGPTGSYSSAPLTGVHISELEDPTPYLLGGELLLTTGMIFARSLTDPKPYVKRLKDKGIRVLGVGLGPSLKSVPAALAEACQQLGVELVVVPDQVPFQNVSRAFWQLAMRSSNAGLMDSLGTQTAMAQAAMRPDAVPAVVRNLAQSLGGWAAFVPRFSEGETVWPASAEQFMPKVRRESQQLATLEAPSTATFELLNQPVVLYPVLVNAQVYGVLSLGPGRRLTPADRQVITTVCVLLAMRAKQREQLTESASVLGGAVAKLAVRGQLEAARMLAEDSGLPDLPSSIRLLALRAQSAIPPAFAAESVRGLAGEEPYDLVPAVQACPFIFEQDGILIALLDSSLLKPQSAKPFDDLEDTEFQSLAFGPRGTAEIPETAAVLSAALNGAQLPSVLHALRASAARAPLGTLTHLGSSDESKAATWVKLLHDYTRADLVSTVTSYLRHRGTWEEAARELGLHRNTLRYRMQLVRSLIGVDVDDPDVSAHLWLALRHAQAAGIS</sequence>
<keyword evidence="4" id="KW-1185">Reference proteome</keyword>
<dbReference type="Proteomes" id="UP000316612">
    <property type="component" value="Unassembled WGS sequence"/>
</dbReference>
<dbReference type="PANTHER" id="PTHR33744">
    <property type="entry name" value="CARBOHYDRATE DIACID REGULATOR"/>
    <property type="match status" value="1"/>
</dbReference>
<comment type="caution">
    <text evidence="3">The sequence shown here is derived from an EMBL/GenBank/DDBJ whole genome shotgun (WGS) entry which is preliminary data.</text>
</comment>
<dbReference type="PANTHER" id="PTHR33744:SF1">
    <property type="entry name" value="DNA-BINDING TRANSCRIPTIONAL ACTIVATOR ADER"/>
    <property type="match status" value="1"/>
</dbReference>
<accession>A0A4Y4DJQ5</accession>
<evidence type="ECO:0000313" key="4">
    <source>
        <dbReference type="Proteomes" id="UP000316612"/>
    </source>
</evidence>
<gene>
    <name evidence="3" type="primary">pucR_1</name>
    <name evidence="3" type="ORF">AUR04nite_10810</name>
</gene>
<dbReference type="EMBL" id="BJNY01000005">
    <property type="protein sequence ID" value="GED05549.1"/>
    <property type="molecule type" value="Genomic_DNA"/>
</dbReference>